<proteinExistence type="predicted"/>
<evidence type="ECO:0000313" key="2">
    <source>
        <dbReference type="Proteomes" id="UP001596392"/>
    </source>
</evidence>
<name>A0ABW2H5X4_9ACTN</name>
<organism evidence="1 2">
    <name type="scientific">Catellatospora aurea</name>
    <dbReference type="NCBI Taxonomy" id="1337874"/>
    <lineage>
        <taxon>Bacteria</taxon>
        <taxon>Bacillati</taxon>
        <taxon>Actinomycetota</taxon>
        <taxon>Actinomycetes</taxon>
        <taxon>Micromonosporales</taxon>
        <taxon>Micromonosporaceae</taxon>
        <taxon>Catellatospora</taxon>
    </lineage>
</organism>
<comment type="caution">
    <text evidence="1">The sequence shown here is derived from an EMBL/GenBank/DDBJ whole genome shotgun (WGS) entry which is preliminary data.</text>
</comment>
<accession>A0ABW2H5X4</accession>
<dbReference type="EMBL" id="JBHTAC010000062">
    <property type="protein sequence ID" value="MFC7247682.1"/>
    <property type="molecule type" value="Genomic_DNA"/>
</dbReference>
<keyword evidence="2" id="KW-1185">Reference proteome</keyword>
<dbReference type="RefSeq" id="WP_376810398.1">
    <property type="nucleotide sequence ID" value="NZ_JBHTAC010000062.1"/>
</dbReference>
<gene>
    <name evidence="1" type="ORF">ACFQO7_34900</name>
</gene>
<evidence type="ECO:0000313" key="1">
    <source>
        <dbReference type="EMBL" id="MFC7247682.1"/>
    </source>
</evidence>
<sequence length="112" mass="12147">MDQGLVGLLAGLWAVCDTRSCCEDDGGRAYVIPTSATRAAAVEMLNRLGLRPDVVGGIVWFDKDTALRLDEIDAVRRALAQPRGHQVQWRVRDGRFELVGPVDAAPIGDTDT</sequence>
<dbReference type="Proteomes" id="UP001596392">
    <property type="component" value="Unassembled WGS sequence"/>
</dbReference>
<reference evidence="2" key="1">
    <citation type="journal article" date="2019" name="Int. J. Syst. Evol. Microbiol.">
        <title>The Global Catalogue of Microorganisms (GCM) 10K type strain sequencing project: providing services to taxonomists for standard genome sequencing and annotation.</title>
        <authorList>
            <consortium name="The Broad Institute Genomics Platform"/>
            <consortium name="The Broad Institute Genome Sequencing Center for Infectious Disease"/>
            <person name="Wu L."/>
            <person name="Ma J."/>
        </authorList>
    </citation>
    <scope>NUCLEOTIDE SEQUENCE [LARGE SCALE GENOMIC DNA]</scope>
    <source>
        <strain evidence="2">CGMCC 1.9106</strain>
    </source>
</reference>
<protein>
    <submittedName>
        <fullName evidence="1">Uncharacterized protein</fullName>
    </submittedName>
</protein>